<keyword evidence="2" id="KW-1185">Reference proteome</keyword>
<reference evidence="2" key="1">
    <citation type="journal article" date="2022" name="Mol. Ecol. Resour.">
        <title>The genomes of chicory, endive, great burdock and yacon provide insights into Asteraceae palaeo-polyploidization history and plant inulin production.</title>
        <authorList>
            <person name="Fan W."/>
            <person name="Wang S."/>
            <person name="Wang H."/>
            <person name="Wang A."/>
            <person name="Jiang F."/>
            <person name="Liu H."/>
            <person name="Zhao H."/>
            <person name="Xu D."/>
            <person name="Zhang Y."/>
        </authorList>
    </citation>
    <scope>NUCLEOTIDE SEQUENCE [LARGE SCALE GENOMIC DNA]</scope>
    <source>
        <strain evidence="2">cv. Yunnan</strain>
    </source>
</reference>
<reference evidence="1 2" key="2">
    <citation type="journal article" date="2022" name="Mol. Ecol. Resour.">
        <title>The genomes of chicory, endive, great burdock and yacon provide insights into Asteraceae paleo-polyploidization history and plant inulin production.</title>
        <authorList>
            <person name="Fan W."/>
            <person name="Wang S."/>
            <person name="Wang H."/>
            <person name="Wang A."/>
            <person name="Jiang F."/>
            <person name="Liu H."/>
            <person name="Zhao H."/>
            <person name="Xu D."/>
            <person name="Zhang Y."/>
        </authorList>
    </citation>
    <scope>NUCLEOTIDE SEQUENCE [LARGE SCALE GENOMIC DNA]</scope>
    <source>
        <strain evidence="2">cv. Yunnan</strain>
        <tissue evidence="1">Leaves</tissue>
    </source>
</reference>
<organism evidence="1 2">
    <name type="scientific">Smallanthus sonchifolius</name>
    <dbReference type="NCBI Taxonomy" id="185202"/>
    <lineage>
        <taxon>Eukaryota</taxon>
        <taxon>Viridiplantae</taxon>
        <taxon>Streptophyta</taxon>
        <taxon>Embryophyta</taxon>
        <taxon>Tracheophyta</taxon>
        <taxon>Spermatophyta</taxon>
        <taxon>Magnoliopsida</taxon>
        <taxon>eudicotyledons</taxon>
        <taxon>Gunneridae</taxon>
        <taxon>Pentapetalae</taxon>
        <taxon>asterids</taxon>
        <taxon>campanulids</taxon>
        <taxon>Asterales</taxon>
        <taxon>Asteraceae</taxon>
        <taxon>Asteroideae</taxon>
        <taxon>Heliantheae alliance</taxon>
        <taxon>Millerieae</taxon>
        <taxon>Smallanthus</taxon>
    </lineage>
</organism>
<protein>
    <submittedName>
        <fullName evidence="1">Uncharacterized protein</fullName>
    </submittedName>
</protein>
<gene>
    <name evidence="1" type="ORF">L1987_82344</name>
</gene>
<comment type="caution">
    <text evidence="1">The sequence shown here is derived from an EMBL/GenBank/DDBJ whole genome shotgun (WGS) entry which is preliminary data.</text>
</comment>
<sequence>MNNLLKLRTCSIIKWAFSNLAENNLAPSKTTIRGGGFNYITQNPRFYGRKANSQSKFDQKSNDLTKENSNLLEAQDALIEYLHSTRNLQYLDAENISRNSPNFLEKLLKSVKKEKGAKQSLRRLFCYHPINEFEPFFESMGMKPSEYTSLLPRDMMYLADDQRLLSNYHVLCEYGICPNKIGKIYIDAREVFRYDDGILLSQLNSLQAKGFTQSSVAKLVTSCPNLLVDDDFLKVLEALMNVGIVNSWFEEHTLEVNSYNWSKILETLCLIKGFGFSKGDLKELLYRNPTVLMEDSGATTVSLIVFLIKFGASVDDILLTFKQFPEIKIQNFQSNLKNCYHFLLGIEMDGDDIANIIRSHSHVLGFCMLKTVKSLLSGLNSGKKRLCDIIKENPLELKNWVLGKKVLPLPNSSTSKEKIRFLLNLGFAENSNEMSKALKLFRGNGAELQERFDCLVNAGLTHDDVAEMVKMAPQVMNQTKEVIEMKIDLLVNGLGYNVSSLVRFPAFLSYSVEKVKLRFTMYNWLTDRGKVKGNLAVSTVLASPDRKFVRFYVDRDPEGLIVWEKLKKEFFPNEKAV</sequence>
<evidence type="ECO:0000313" key="2">
    <source>
        <dbReference type="Proteomes" id="UP001056120"/>
    </source>
</evidence>
<dbReference type="Proteomes" id="UP001056120">
    <property type="component" value="Linkage Group LG28"/>
</dbReference>
<proteinExistence type="predicted"/>
<accession>A0ACB8YBI9</accession>
<evidence type="ECO:0000313" key="1">
    <source>
        <dbReference type="EMBL" id="KAI3682390.1"/>
    </source>
</evidence>
<name>A0ACB8YBI9_9ASTR</name>
<dbReference type="EMBL" id="CM042045">
    <property type="protein sequence ID" value="KAI3682390.1"/>
    <property type="molecule type" value="Genomic_DNA"/>
</dbReference>